<evidence type="ECO:0000259" key="7">
    <source>
        <dbReference type="SMART" id="SM01423"/>
    </source>
</evidence>
<dbReference type="AlphaFoldDB" id="A0A9P0B4G2"/>
<dbReference type="EMBL" id="OV121135">
    <property type="protein sequence ID" value="CAH0555268.1"/>
    <property type="molecule type" value="Genomic_DNA"/>
</dbReference>
<reference evidence="9" key="1">
    <citation type="submission" date="2021-12" db="EMBL/GenBank/DDBJ databases">
        <authorList>
            <person name="King R."/>
        </authorList>
    </citation>
    <scope>NUCLEOTIDE SEQUENCE</scope>
</reference>
<evidence type="ECO:0000256" key="4">
    <source>
        <dbReference type="ARBA" id="ARBA00023128"/>
    </source>
</evidence>
<sequence>MERNPPRTSAPRPRVREGRSVNFRDWEKQGEVLSNWNNELCSGESLPEVEIISLLEEQIPKYKLRADTLTTFGGYENQDWFIPSPALQIDEADLKLSPDQIRETLNYFLLCSNRVSQMTKTYDDIEAVTRLLEEKEKDLELTARIGKELLQTNNKLENTVSSLETDLKTAYEKLTQLSHEVHKKTELIQILTNDVDEPVWEPGTSGRINLDLMHKRISNLEDENKSLRSEYCRLAKDTDDIEEQEARLLKDLTGQLTCANSSMGLLEDELDRQKEENRLQHEKMLALESKLFDTEMKVAKLIGDNEEMNSLLQITKDNQGSLAVELSEFKARYYEVEALLRDAQDQLRKLRKRQLPGNRISLFPSLGHTMGAGSTNLGGAFDSLQSELEMSMHSDLSADSGIGGTEHIPQYKKVFETVRCASQNSLSSADSLGSLHSGFGGPGGFVSSSMASSAGPRMSSRATTSAESLRRSSGSIYSSSSLGYPSLDSSGHSDHSDTDYSQTDSEDAAYPALPKQGVPGTPGATELEAAIKRLTPGEVLARRANLQHGPTYGGYEGDTYMPFGCRTPDSLMSTGSSAYHGWKLPGKLQIVKPMEGSQTLHQWAQLAQPTFGGLLEERPGVKIRGGKDLEEIGLQTYALSDLEEDEEYTNPGKMFENSQHTYTYTNSTIMHPDDGTSVSPSMRGSRVTSVCSSIQNSPPQTPGNLSRRNSCSTFSTNIGLAKMLNERGIKAATPSAFNTPCGVNSFTPTATPCNSPDGSPCSTRCSSPEPDLDSFSLPQLIFSSVPQFLRDTVGGGGGGARKKTSFTKNKRGDSRESLVGQIEKIGISNLMGNTGVAGMYARPNLTSPMAQLTCLLPSQTSDILSSKASSTQLKGKRASGLGVPGKPGSGALNKRLEQLSKSRQQRRQGGGMTRPDLGTVATRKTPEPEQRTSTLGTLSSLLFGRKGGLF</sequence>
<dbReference type="GO" id="GO:0017022">
    <property type="term" value="F:myosin binding"/>
    <property type="evidence" value="ECO:0007669"/>
    <property type="project" value="TreeGrafter"/>
</dbReference>
<dbReference type="Proteomes" id="UP001154078">
    <property type="component" value="Chromosome 4"/>
</dbReference>
<accession>A0A9P0B4G2</accession>
<dbReference type="Pfam" id="PF04849">
    <property type="entry name" value="HAP1_N"/>
    <property type="match status" value="1"/>
</dbReference>
<dbReference type="InterPro" id="IPR022154">
    <property type="entry name" value="TRAK1/2_C"/>
</dbReference>
<evidence type="ECO:0000259" key="8">
    <source>
        <dbReference type="SMART" id="SM01424"/>
    </source>
</evidence>
<organism evidence="9 10">
    <name type="scientific">Brassicogethes aeneus</name>
    <name type="common">Rape pollen beetle</name>
    <name type="synonym">Meligethes aeneus</name>
    <dbReference type="NCBI Taxonomy" id="1431903"/>
    <lineage>
        <taxon>Eukaryota</taxon>
        <taxon>Metazoa</taxon>
        <taxon>Ecdysozoa</taxon>
        <taxon>Arthropoda</taxon>
        <taxon>Hexapoda</taxon>
        <taxon>Insecta</taxon>
        <taxon>Pterygota</taxon>
        <taxon>Neoptera</taxon>
        <taxon>Endopterygota</taxon>
        <taxon>Coleoptera</taxon>
        <taxon>Polyphaga</taxon>
        <taxon>Cucujiformia</taxon>
        <taxon>Nitidulidae</taxon>
        <taxon>Meligethinae</taxon>
        <taxon>Brassicogethes</taxon>
    </lineage>
</organism>
<feature type="coiled-coil region" evidence="5">
    <location>
        <begin position="256"/>
        <end position="290"/>
    </location>
</feature>
<dbReference type="InterPro" id="IPR051946">
    <property type="entry name" value="Intracell_Traff-Reg"/>
</dbReference>
<gene>
    <name evidence="9" type="ORF">MELIAE_LOCUS6678</name>
</gene>
<dbReference type="PANTHER" id="PTHR15751">
    <property type="entry name" value="TRAFFICKING KINESIN-BINDING PROTEIN"/>
    <property type="match status" value="1"/>
</dbReference>
<feature type="region of interest" description="Disordered" evidence="6">
    <location>
        <begin position="868"/>
        <end position="933"/>
    </location>
</feature>
<dbReference type="SMART" id="SM01423">
    <property type="entry name" value="Milton"/>
    <property type="match status" value="1"/>
</dbReference>
<keyword evidence="10" id="KW-1185">Reference proteome</keyword>
<feature type="coiled-coil region" evidence="5">
    <location>
        <begin position="146"/>
        <end position="180"/>
    </location>
</feature>
<proteinExistence type="inferred from homology"/>
<feature type="region of interest" description="Disordered" evidence="6">
    <location>
        <begin position="793"/>
        <end position="817"/>
    </location>
</feature>
<keyword evidence="3 5" id="KW-0175">Coiled coil</keyword>
<evidence type="ECO:0000256" key="5">
    <source>
        <dbReference type="SAM" id="Coils"/>
    </source>
</evidence>
<dbReference type="GO" id="GO:0005739">
    <property type="term" value="C:mitochondrion"/>
    <property type="evidence" value="ECO:0007669"/>
    <property type="project" value="UniProtKB-SubCell"/>
</dbReference>
<evidence type="ECO:0000313" key="10">
    <source>
        <dbReference type="Proteomes" id="UP001154078"/>
    </source>
</evidence>
<comment type="similarity">
    <text evidence="2">Belongs to the milton family.</text>
</comment>
<protein>
    <recommendedName>
        <fullName evidence="11">Trafficking kinesin-binding protein milt</fullName>
    </recommendedName>
</protein>
<evidence type="ECO:0000256" key="2">
    <source>
        <dbReference type="ARBA" id="ARBA00007007"/>
    </source>
</evidence>
<feature type="compositionally biased region" description="Basic residues" evidence="6">
    <location>
        <begin position="800"/>
        <end position="809"/>
    </location>
</feature>
<feature type="domain" description="HAP1 N-terminal" evidence="8">
    <location>
        <begin position="56"/>
        <end position="353"/>
    </location>
</feature>
<keyword evidence="4" id="KW-0496">Mitochondrion</keyword>
<dbReference type="OrthoDB" id="10067624at2759"/>
<dbReference type="SMART" id="SM01424">
    <property type="entry name" value="HAP1_N"/>
    <property type="match status" value="1"/>
</dbReference>
<evidence type="ECO:0000256" key="6">
    <source>
        <dbReference type="SAM" id="MobiDB-lite"/>
    </source>
</evidence>
<dbReference type="GO" id="GO:0031410">
    <property type="term" value="C:cytoplasmic vesicle"/>
    <property type="evidence" value="ECO:0007669"/>
    <property type="project" value="TreeGrafter"/>
</dbReference>
<dbReference type="InterPro" id="IPR006933">
    <property type="entry name" value="HAP1_N"/>
</dbReference>
<dbReference type="PANTHER" id="PTHR15751:SF12">
    <property type="entry name" value="TRAFFICKING KINESIN-BINDING PROTEIN MILT"/>
    <property type="match status" value="1"/>
</dbReference>
<evidence type="ECO:0000256" key="3">
    <source>
        <dbReference type="ARBA" id="ARBA00023054"/>
    </source>
</evidence>
<evidence type="ECO:0000256" key="1">
    <source>
        <dbReference type="ARBA" id="ARBA00004173"/>
    </source>
</evidence>
<name>A0A9P0B4G2_BRAAE</name>
<comment type="subcellular location">
    <subcellularLocation>
        <location evidence="1">Mitochondrion</location>
    </subcellularLocation>
</comment>
<feature type="region of interest" description="Disordered" evidence="6">
    <location>
        <begin position="448"/>
        <end position="505"/>
    </location>
</feature>
<feature type="domain" description="Trafficking kinesin-binding protein C-terminal" evidence="7">
    <location>
        <begin position="414"/>
        <end position="597"/>
    </location>
</feature>
<dbReference type="GO" id="GO:0047496">
    <property type="term" value="P:vesicle transport along microtubule"/>
    <property type="evidence" value="ECO:0007669"/>
    <property type="project" value="TreeGrafter"/>
</dbReference>
<feature type="compositionally biased region" description="Low complexity" evidence="6">
    <location>
        <begin position="471"/>
        <end position="490"/>
    </location>
</feature>
<dbReference type="GO" id="GO:0006605">
    <property type="term" value="P:protein targeting"/>
    <property type="evidence" value="ECO:0007669"/>
    <property type="project" value="TreeGrafter"/>
</dbReference>
<dbReference type="Pfam" id="PF12448">
    <property type="entry name" value="Milton"/>
    <property type="match status" value="1"/>
</dbReference>
<feature type="coiled-coil region" evidence="5">
    <location>
        <begin position="326"/>
        <end position="353"/>
    </location>
</feature>
<evidence type="ECO:0000313" key="9">
    <source>
        <dbReference type="EMBL" id="CAH0555268.1"/>
    </source>
</evidence>
<dbReference type="GO" id="GO:0048311">
    <property type="term" value="P:mitochondrion distribution"/>
    <property type="evidence" value="ECO:0007669"/>
    <property type="project" value="TreeGrafter"/>
</dbReference>
<evidence type="ECO:0008006" key="11">
    <source>
        <dbReference type="Google" id="ProtNLM"/>
    </source>
</evidence>